<keyword evidence="3" id="KW-1185">Reference proteome</keyword>
<evidence type="ECO:0000313" key="2">
    <source>
        <dbReference type="EMBL" id="GLX83929.1"/>
    </source>
</evidence>
<dbReference type="Proteomes" id="UP001157134">
    <property type="component" value="Unassembled WGS sequence"/>
</dbReference>
<keyword evidence="1" id="KW-0812">Transmembrane</keyword>
<protein>
    <recommendedName>
        <fullName evidence="4">DUF2970 domain-containing protein</fullName>
    </recommendedName>
</protein>
<evidence type="ECO:0008006" key="4">
    <source>
        <dbReference type="Google" id="ProtNLM"/>
    </source>
</evidence>
<sequence length="63" mass="7094">MRNEQRLSKTIQSVLWALLGVQSDQNREQDFTQGNPITFIIIGLIAVVLFVLSLVLIVKLVLT</sequence>
<dbReference type="EMBL" id="BSSV01000001">
    <property type="protein sequence ID" value="GLX83929.1"/>
    <property type="molecule type" value="Genomic_DNA"/>
</dbReference>
<organism evidence="2 3">
    <name type="scientific">Thalassotalea loyana</name>
    <dbReference type="NCBI Taxonomy" id="280483"/>
    <lineage>
        <taxon>Bacteria</taxon>
        <taxon>Pseudomonadati</taxon>
        <taxon>Pseudomonadota</taxon>
        <taxon>Gammaproteobacteria</taxon>
        <taxon>Alteromonadales</taxon>
        <taxon>Colwelliaceae</taxon>
        <taxon>Thalassotalea</taxon>
    </lineage>
</organism>
<keyword evidence="1" id="KW-0472">Membrane</keyword>
<feature type="transmembrane region" description="Helical" evidence="1">
    <location>
        <begin position="39"/>
        <end position="62"/>
    </location>
</feature>
<name>A0ABQ6H8Y5_9GAMM</name>
<keyword evidence="1" id="KW-1133">Transmembrane helix</keyword>
<evidence type="ECO:0000256" key="1">
    <source>
        <dbReference type="SAM" id="Phobius"/>
    </source>
</evidence>
<dbReference type="Pfam" id="PF11174">
    <property type="entry name" value="DUF2970"/>
    <property type="match status" value="1"/>
</dbReference>
<reference evidence="2 3" key="1">
    <citation type="submission" date="2023-03" db="EMBL/GenBank/DDBJ databases">
        <title>Thalassotalea loyana LMG 22536T draft genome sequence.</title>
        <authorList>
            <person name="Sawabe T."/>
        </authorList>
    </citation>
    <scope>NUCLEOTIDE SEQUENCE [LARGE SCALE GENOMIC DNA]</scope>
    <source>
        <strain evidence="2 3">LMG 22536</strain>
    </source>
</reference>
<dbReference type="RefSeq" id="WP_284295476.1">
    <property type="nucleotide sequence ID" value="NZ_BSSV01000001.1"/>
</dbReference>
<gene>
    <name evidence="2" type="ORF">tloyanaT_01810</name>
</gene>
<proteinExistence type="predicted"/>
<comment type="caution">
    <text evidence="2">The sequence shown here is derived from an EMBL/GenBank/DDBJ whole genome shotgun (WGS) entry which is preliminary data.</text>
</comment>
<accession>A0ABQ6H8Y5</accession>
<evidence type="ECO:0000313" key="3">
    <source>
        <dbReference type="Proteomes" id="UP001157134"/>
    </source>
</evidence>
<dbReference type="InterPro" id="IPR021344">
    <property type="entry name" value="DUF2970"/>
</dbReference>